<comment type="function">
    <text evidence="3">Catalyzes the phosphorylation of the 3'-hydroxyl group of dephosphocoenzyme A to form coenzyme A.</text>
</comment>
<feature type="binding site" evidence="3">
    <location>
        <begin position="10"/>
        <end position="15"/>
    </location>
    <ligand>
        <name>ATP</name>
        <dbReference type="ChEBI" id="CHEBI:30616"/>
    </ligand>
</feature>
<proteinExistence type="inferred from homology"/>
<dbReference type="PANTHER" id="PTHR10695">
    <property type="entry name" value="DEPHOSPHO-COA KINASE-RELATED"/>
    <property type="match status" value="1"/>
</dbReference>
<reference evidence="5 6" key="1">
    <citation type="submission" date="2023-07" db="EMBL/GenBank/DDBJ databases">
        <title>Genomic Encyclopedia of Type Strains, Phase IV (KMG-IV): sequencing the most valuable type-strain genomes for metagenomic binning, comparative biology and taxonomic classification.</title>
        <authorList>
            <person name="Goeker M."/>
        </authorList>
    </citation>
    <scope>NUCLEOTIDE SEQUENCE [LARGE SCALE GENOMIC DNA]</scope>
    <source>
        <strain evidence="5 6">DSM 9768</strain>
    </source>
</reference>
<sequence length="201" mass="23282">MIVGLTGGIASGKSTVAKMLNDYGLPIVDADVIARKVVEPREIAYKKIVQAFGEEILQENNKYIDRKKLGVIVFQDEEKRLLLNSIVHPAIREEMKRETENYFKKGHETVVMDIPLLVESNLMHMVDKVLLVYVSPSIQEKRLMKRDNFTLEEARQRIEAQMPIDKKKEFATEIIYNEGYLEETKEQLEHVLSKWGIKINH</sequence>
<comment type="caution">
    <text evidence="5">The sequence shown here is derived from an EMBL/GenBank/DDBJ whole genome shotgun (WGS) entry which is preliminary data.</text>
</comment>
<accession>A0ABT9ZUZ1</accession>
<evidence type="ECO:0000256" key="3">
    <source>
        <dbReference type="HAMAP-Rule" id="MF_00376"/>
    </source>
</evidence>
<keyword evidence="3 5" id="KW-0808">Transferase</keyword>
<dbReference type="PROSITE" id="PS51219">
    <property type="entry name" value="DPCK"/>
    <property type="match status" value="1"/>
</dbReference>
<evidence type="ECO:0000256" key="2">
    <source>
        <dbReference type="ARBA" id="ARBA00022840"/>
    </source>
</evidence>
<evidence type="ECO:0000313" key="5">
    <source>
        <dbReference type="EMBL" id="MDQ0255059.1"/>
    </source>
</evidence>
<keyword evidence="1 3" id="KW-0547">Nucleotide-binding</keyword>
<dbReference type="HAMAP" id="MF_00376">
    <property type="entry name" value="Dephospho_CoA_kinase"/>
    <property type="match status" value="1"/>
</dbReference>
<comment type="catalytic activity">
    <reaction evidence="3">
        <text>3'-dephospho-CoA + ATP = ADP + CoA + H(+)</text>
        <dbReference type="Rhea" id="RHEA:18245"/>
        <dbReference type="ChEBI" id="CHEBI:15378"/>
        <dbReference type="ChEBI" id="CHEBI:30616"/>
        <dbReference type="ChEBI" id="CHEBI:57287"/>
        <dbReference type="ChEBI" id="CHEBI:57328"/>
        <dbReference type="ChEBI" id="CHEBI:456216"/>
        <dbReference type="EC" id="2.7.1.24"/>
    </reaction>
</comment>
<dbReference type="InterPro" id="IPR001977">
    <property type="entry name" value="Depp_CoAkinase"/>
</dbReference>
<dbReference type="EC" id="2.7.1.24" evidence="3 4"/>
<dbReference type="Gene3D" id="3.40.50.300">
    <property type="entry name" value="P-loop containing nucleotide triphosphate hydrolases"/>
    <property type="match status" value="1"/>
</dbReference>
<dbReference type="PANTHER" id="PTHR10695:SF46">
    <property type="entry name" value="BIFUNCTIONAL COENZYME A SYNTHASE-RELATED"/>
    <property type="match status" value="1"/>
</dbReference>
<evidence type="ECO:0000256" key="4">
    <source>
        <dbReference type="NCBIfam" id="TIGR00152"/>
    </source>
</evidence>
<comment type="subcellular location">
    <subcellularLocation>
        <location evidence="3">Cytoplasm</location>
    </subcellularLocation>
</comment>
<name>A0ABT9ZUZ1_9BACI</name>
<keyword evidence="3 5" id="KW-0418">Kinase</keyword>
<keyword evidence="2 3" id="KW-0067">ATP-binding</keyword>
<gene>
    <name evidence="3" type="primary">coaE</name>
    <name evidence="5" type="ORF">J2S74_002441</name>
</gene>
<dbReference type="EMBL" id="JAUSUG010000008">
    <property type="protein sequence ID" value="MDQ0255059.1"/>
    <property type="molecule type" value="Genomic_DNA"/>
</dbReference>
<organism evidence="5 6">
    <name type="scientific">Evansella vedderi</name>
    <dbReference type="NCBI Taxonomy" id="38282"/>
    <lineage>
        <taxon>Bacteria</taxon>
        <taxon>Bacillati</taxon>
        <taxon>Bacillota</taxon>
        <taxon>Bacilli</taxon>
        <taxon>Bacillales</taxon>
        <taxon>Bacillaceae</taxon>
        <taxon>Evansella</taxon>
    </lineage>
</organism>
<evidence type="ECO:0000256" key="1">
    <source>
        <dbReference type="ARBA" id="ARBA00022741"/>
    </source>
</evidence>
<keyword evidence="3" id="KW-0173">Coenzyme A biosynthesis</keyword>
<dbReference type="GO" id="GO:0004140">
    <property type="term" value="F:dephospho-CoA kinase activity"/>
    <property type="evidence" value="ECO:0007669"/>
    <property type="project" value="UniProtKB-EC"/>
</dbReference>
<dbReference type="NCBIfam" id="TIGR00152">
    <property type="entry name" value="dephospho-CoA kinase"/>
    <property type="match status" value="1"/>
</dbReference>
<dbReference type="Pfam" id="PF01121">
    <property type="entry name" value="CoaE"/>
    <property type="match status" value="1"/>
</dbReference>
<dbReference type="Proteomes" id="UP001230005">
    <property type="component" value="Unassembled WGS sequence"/>
</dbReference>
<dbReference type="InterPro" id="IPR027417">
    <property type="entry name" value="P-loop_NTPase"/>
</dbReference>
<protein>
    <recommendedName>
        <fullName evidence="3 4">Dephospho-CoA kinase</fullName>
        <ecNumber evidence="3 4">2.7.1.24</ecNumber>
    </recommendedName>
    <alternativeName>
        <fullName evidence="3">Dephosphocoenzyme A kinase</fullName>
    </alternativeName>
</protein>
<dbReference type="CDD" id="cd02022">
    <property type="entry name" value="DPCK"/>
    <property type="match status" value="1"/>
</dbReference>
<keyword evidence="6" id="KW-1185">Reference proteome</keyword>
<comment type="similarity">
    <text evidence="3">Belongs to the CoaE family.</text>
</comment>
<keyword evidence="3" id="KW-0963">Cytoplasm</keyword>
<comment type="pathway">
    <text evidence="3">Cofactor biosynthesis; coenzyme A biosynthesis; CoA from (R)-pantothenate: step 5/5.</text>
</comment>
<evidence type="ECO:0000313" key="6">
    <source>
        <dbReference type="Proteomes" id="UP001230005"/>
    </source>
</evidence>
<dbReference type="RefSeq" id="WP_307325881.1">
    <property type="nucleotide sequence ID" value="NZ_JAUSUG010000008.1"/>
</dbReference>
<dbReference type="SUPFAM" id="SSF52540">
    <property type="entry name" value="P-loop containing nucleoside triphosphate hydrolases"/>
    <property type="match status" value="1"/>
</dbReference>